<gene>
    <name evidence="1" type="ORF">niasHT_038439</name>
</gene>
<dbReference type="EMBL" id="JBICBT010001365">
    <property type="protein sequence ID" value="KAL3071169.1"/>
    <property type="molecule type" value="Genomic_DNA"/>
</dbReference>
<accession>A0ABD2HU48</accession>
<reference evidence="1 2" key="1">
    <citation type="submission" date="2024-10" db="EMBL/GenBank/DDBJ databases">
        <authorList>
            <person name="Kim D."/>
        </authorList>
    </citation>
    <scope>NUCLEOTIDE SEQUENCE [LARGE SCALE GENOMIC DNA]</scope>
    <source>
        <strain evidence="1">BH-2024</strain>
    </source>
</reference>
<dbReference type="SUPFAM" id="SSF52540">
    <property type="entry name" value="P-loop containing nucleoside triphosphate hydrolases"/>
    <property type="match status" value="1"/>
</dbReference>
<evidence type="ECO:0000313" key="1">
    <source>
        <dbReference type="EMBL" id="KAL3071169.1"/>
    </source>
</evidence>
<organism evidence="1 2">
    <name type="scientific">Heterodera trifolii</name>
    <dbReference type="NCBI Taxonomy" id="157864"/>
    <lineage>
        <taxon>Eukaryota</taxon>
        <taxon>Metazoa</taxon>
        <taxon>Ecdysozoa</taxon>
        <taxon>Nematoda</taxon>
        <taxon>Chromadorea</taxon>
        <taxon>Rhabditida</taxon>
        <taxon>Tylenchina</taxon>
        <taxon>Tylenchomorpha</taxon>
        <taxon>Tylenchoidea</taxon>
        <taxon>Heteroderidae</taxon>
        <taxon>Heteroderinae</taxon>
        <taxon>Heterodera</taxon>
    </lineage>
</organism>
<protein>
    <recommendedName>
        <fullName evidence="3">G domain-containing protein</fullName>
    </recommendedName>
</protein>
<evidence type="ECO:0000313" key="2">
    <source>
        <dbReference type="Proteomes" id="UP001620626"/>
    </source>
</evidence>
<evidence type="ECO:0008006" key="3">
    <source>
        <dbReference type="Google" id="ProtNLM"/>
    </source>
</evidence>
<proteinExistence type="predicted"/>
<comment type="caution">
    <text evidence="1">The sequence shown here is derived from an EMBL/GenBank/DDBJ whole genome shotgun (WGS) entry which is preliminary data.</text>
</comment>
<dbReference type="Gene3D" id="3.40.50.300">
    <property type="entry name" value="P-loop containing nucleotide triphosphate hydrolases"/>
    <property type="match status" value="1"/>
</dbReference>
<dbReference type="PANTHER" id="PTHR32046">
    <property type="entry name" value="G DOMAIN-CONTAINING PROTEIN"/>
    <property type="match status" value="1"/>
</dbReference>
<name>A0ABD2HU48_9BILA</name>
<dbReference type="PANTHER" id="PTHR32046:SF11">
    <property type="entry name" value="IMMUNE-ASSOCIATED NUCLEOTIDE-BINDING PROTEIN 10-LIKE"/>
    <property type="match status" value="1"/>
</dbReference>
<dbReference type="InterPro" id="IPR027417">
    <property type="entry name" value="P-loop_NTPase"/>
</dbReference>
<dbReference type="AlphaFoldDB" id="A0ABD2HU48"/>
<dbReference type="Proteomes" id="UP001620626">
    <property type="component" value="Unassembled WGS sequence"/>
</dbReference>
<keyword evidence="2" id="KW-1185">Reference proteome</keyword>
<sequence>MCLMLTWRLGTWVQRNVRKPSPNVNNCLNASANFCDNSTLFVTQKGSCDRERERETTTMMTTKRVDRDTRAHLHTARCKEPEKGQTHRDNATKIWRIQSVEKLRVANVEEAQQQPVELEQEMADDQKNAQPMDTFRASAPKRMELAKKLESKGVLYVRHHQQLKNALCGQKKSGKNGPTENFVLFCNKPNSTPDTLKQFFLALHYLFKLAEARKNCLFVDLELFSDGHKKTQMPNVISSLDVFPLIGARLIRLCGDQLVTDDLVAKKTQTLGVCTARTSDHEKIPSPAADQLLWPCHLPCPRAQKFGGKFPNGDHFWGCEQCGQTFKFAKQKNDDMEQKAPINHLFCDCGGTRVDHLTFRCAFFADHGDQFHAFPSLDLLNKELERQSKEDIVKNLLLLGKTGNGKSTLINAMHFYAQFDTFEDALQLVQLADFNCLAAAFYSKETYDENGDSVPIEIGLGGAGECREAGESQTQISKSYFIPPAEDGQFCYVIDTAGNGDTRGTEMDKQNMANTFGFLRDIGALHGIGTVLKDQDNRADESFKYCVNDGILSNPYWE</sequence>